<proteinExistence type="predicted"/>
<gene>
    <name evidence="1" type="ORF">PDUR_18290</name>
</gene>
<name>A0A089HRC4_PAEDU</name>
<dbReference type="eggNOG" id="ENOG50308PG">
    <property type="taxonomic scope" value="Bacteria"/>
</dbReference>
<keyword evidence="2" id="KW-1185">Reference proteome</keyword>
<sequence>MPSQSKYPRVKIRWIPEAGSGMDPETYNGILVADNASLYRSQDGRTALGIVEPADMAGSYRIKGADLVLLSRESLPKLAELLSGMTALQYLLSLVPRFDCPDELHV</sequence>
<dbReference type="KEGG" id="pdu:PDUR_18290"/>
<reference evidence="1 2" key="1">
    <citation type="submission" date="2014-08" db="EMBL/GenBank/DDBJ databases">
        <title>Comparative genomics of the Paenibacillus odorifer group.</title>
        <authorList>
            <person name="den Bakker H.C."/>
            <person name="Tsai Y.-C."/>
            <person name="Martin N."/>
            <person name="Korlach J."/>
            <person name="Wiedmann M."/>
        </authorList>
    </citation>
    <scope>NUCLEOTIDE SEQUENCE [LARGE SCALE GENOMIC DNA]</scope>
    <source>
        <strain evidence="1 2">DSM 1735</strain>
    </source>
</reference>
<evidence type="ECO:0000313" key="1">
    <source>
        <dbReference type="EMBL" id="AIQ13647.1"/>
    </source>
</evidence>
<accession>A0A089HRC4</accession>
<dbReference type="AlphaFoldDB" id="A0A089HRC4"/>
<dbReference type="EMBL" id="CP009288">
    <property type="protein sequence ID" value="AIQ13647.1"/>
    <property type="molecule type" value="Genomic_DNA"/>
</dbReference>
<protein>
    <submittedName>
        <fullName evidence="1">Uncharacterized protein</fullName>
    </submittedName>
</protein>
<evidence type="ECO:0000313" key="2">
    <source>
        <dbReference type="Proteomes" id="UP000029409"/>
    </source>
</evidence>
<dbReference type="Proteomes" id="UP000029409">
    <property type="component" value="Chromosome"/>
</dbReference>
<organism evidence="1 2">
    <name type="scientific">Paenibacillus durus</name>
    <name type="common">Paenibacillus azotofixans</name>
    <dbReference type="NCBI Taxonomy" id="44251"/>
    <lineage>
        <taxon>Bacteria</taxon>
        <taxon>Bacillati</taxon>
        <taxon>Bacillota</taxon>
        <taxon>Bacilli</taxon>
        <taxon>Bacillales</taxon>
        <taxon>Paenibacillaceae</taxon>
        <taxon>Paenibacillus</taxon>
    </lineage>
</organism>
<dbReference type="RefSeq" id="WP_042207452.1">
    <property type="nucleotide sequence ID" value="NZ_CP009288.1"/>
</dbReference>
<dbReference type="OrthoDB" id="9936557at2"/>